<evidence type="ECO:0000313" key="3">
    <source>
        <dbReference type="Proteomes" id="UP001371456"/>
    </source>
</evidence>
<dbReference type="Proteomes" id="UP001371456">
    <property type="component" value="Unassembled WGS sequence"/>
</dbReference>
<dbReference type="Pfam" id="PF04520">
    <property type="entry name" value="Senescence_reg"/>
    <property type="match status" value="1"/>
</dbReference>
<dbReference type="EMBL" id="JBANQN010000002">
    <property type="protein sequence ID" value="KAK6797243.1"/>
    <property type="molecule type" value="Genomic_DNA"/>
</dbReference>
<keyword evidence="3" id="KW-1185">Reference proteome</keyword>
<dbReference type="PANTHER" id="PTHR33083">
    <property type="entry name" value="EXPRESSED PROTEIN"/>
    <property type="match status" value="1"/>
</dbReference>
<protein>
    <submittedName>
        <fullName evidence="2">Uncharacterized protein</fullName>
    </submittedName>
</protein>
<dbReference type="AlphaFoldDB" id="A0AAN8U732"/>
<evidence type="ECO:0000313" key="2">
    <source>
        <dbReference type="EMBL" id="KAK6797243.1"/>
    </source>
</evidence>
<dbReference type="InterPro" id="IPR007608">
    <property type="entry name" value="Senescence_reg_S40"/>
</dbReference>
<sequence>MAEEFQESEILFPQEHEMKLQNSADEEEEEAEFGFQVRHYNKKVSMIRKIIMKQDVESTPMNKASLFMEKKYNYFEDEYVDDDDEMVPPDMIIKRRIIRRMMAFSICIGYGGTLTRRNFIQVRDLILRITGFIEPRL</sequence>
<dbReference type="PANTHER" id="PTHR33083:SF49">
    <property type="entry name" value="SENESCENCE REGULATOR"/>
    <property type="match status" value="1"/>
</dbReference>
<evidence type="ECO:0000256" key="1">
    <source>
        <dbReference type="ARBA" id="ARBA00034773"/>
    </source>
</evidence>
<accession>A0AAN8U732</accession>
<comment type="similarity">
    <text evidence="1">Belongs to the senescence regulator S40 family.</text>
</comment>
<dbReference type="GO" id="GO:0010150">
    <property type="term" value="P:leaf senescence"/>
    <property type="evidence" value="ECO:0007669"/>
    <property type="project" value="UniProtKB-ARBA"/>
</dbReference>
<gene>
    <name evidence="2" type="ORF">RDI58_004945</name>
</gene>
<reference evidence="2 3" key="1">
    <citation type="submission" date="2024-02" db="EMBL/GenBank/DDBJ databases">
        <title>de novo genome assembly of Solanum bulbocastanum strain 11H21.</title>
        <authorList>
            <person name="Hosaka A.J."/>
        </authorList>
    </citation>
    <scope>NUCLEOTIDE SEQUENCE [LARGE SCALE GENOMIC DNA]</scope>
    <source>
        <tissue evidence="2">Young leaves</tissue>
    </source>
</reference>
<name>A0AAN8U732_SOLBU</name>
<comment type="caution">
    <text evidence="2">The sequence shown here is derived from an EMBL/GenBank/DDBJ whole genome shotgun (WGS) entry which is preliminary data.</text>
</comment>
<organism evidence="2 3">
    <name type="scientific">Solanum bulbocastanum</name>
    <name type="common">Wild potato</name>
    <dbReference type="NCBI Taxonomy" id="147425"/>
    <lineage>
        <taxon>Eukaryota</taxon>
        <taxon>Viridiplantae</taxon>
        <taxon>Streptophyta</taxon>
        <taxon>Embryophyta</taxon>
        <taxon>Tracheophyta</taxon>
        <taxon>Spermatophyta</taxon>
        <taxon>Magnoliopsida</taxon>
        <taxon>eudicotyledons</taxon>
        <taxon>Gunneridae</taxon>
        <taxon>Pentapetalae</taxon>
        <taxon>asterids</taxon>
        <taxon>lamiids</taxon>
        <taxon>Solanales</taxon>
        <taxon>Solanaceae</taxon>
        <taxon>Solanoideae</taxon>
        <taxon>Solaneae</taxon>
        <taxon>Solanum</taxon>
    </lineage>
</organism>
<proteinExistence type="inferred from homology"/>